<dbReference type="GO" id="GO:0016301">
    <property type="term" value="F:kinase activity"/>
    <property type="evidence" value="ECO:0007669"/>
    <property type="project" value="UniProtKB-KW"/>
</dbReference>
<keyword evidence="3" id="KW-0547">Nucleotide-binding</keyword>
<dbReference type="GO" id="GO:0005524">
    <property type="term" value="F:ATP binding"/>
    <property type="evidence" value="ECO:0007669"/>
    <property type="project" value="UniProtKB-KW"/>
</dbReference>
<feature type="domain" description="Four-carbon acid sugar kinase N-terminal" evidence="13">
    <location>
        <begin position="6"/>
        <end position="233"/>
    </location>
</feature>
<dbReference type="OrthoDB" id="191465at2"/>
<evidence type="ECO:0000256" key="9">
    <source>
        <dbReference type="ARBA" id="ARBA00037335"/>
    </source>
</evidence>
<keyword evidence="4 15" id="KW-0418">Kinase</keyword>
<dbReference type="EC" id="2.7.1.217" evidence="10"/>
<evidence type="ECO:0000256" key="3">
    <source>
        <dbReference type="ARBA" id="ARBA00022741"/>
    </source>
</evidence>
<evidence type="ECO:0000256" key="2">
    <source>
        <dbReference type="ARBA" id="ARBA00022679"/>
    </source>
</evidence>
<evidence type="ECO:0000256" key="8">
    <source>
        <dbReference type="ARBA" id="ARBA00036346"/>
    </source>
</evidence>
<dbReference type="AlphaFoldDB" id="A0A3R9EWT2"/>
<evidence type="ECO:0000256" key="12">
    <source>
        <dbReference type="ARBA" id="ARBA00041377"/>
    </source>
</evidence>
<dbReference type="Gene3D" id="3.40.50.10840">
    <property type="entry name" value="Putative sugar-binding, N-terminal domain"/>
    <property type="match status" value="1"/>
</dbReference>
<reference evidence="15 16" key="1">
    <citation type="submission" date="2018-10" db="EMBL/GenBank/DDBJ databases">
        <title>Transmission dynamics of multidrug resistant bacteria on intensive care unit surfaces.</title>
        <authorList>
            <person name="D'Souza A.W."/>
            <person name="Potter R.F."/>
            <person name="Wallace M."/>
            <person name="Shupe A."/>
            <person name="Patel S."/>
            <person name="Sun S."/>
            <person name="Gul D."/>
            <person name="Kwon J.H."/>
            <person name="Andleeb S."/>
            <person name="Burnham C.-A.D."/>
            <person name="Dantas G."/>
        </authorList>
    </citation>
    <scope>NUCLEOTIDE SEQUENCE [LARGE SCALE GENOMIC DNA]</scope>
    <source>
        <strain evidence="15 16">AS_373</strain>
    </source>
</reference>
<protein>
    <recommendedName>
        <fullName evidence="11">3-oxo-tetronate kinase</fullName>
        <ecNumber evidence="10">2.7.1.217</ecNumber>
    </recommendedName>
    <alternativeName>
        <fullName evidence="12">3-dehydrotetronate 4-kinase</fullName>
    </alternativeName>
</protein>
<gene>
    <name evidence="15" type="ORF">EGT71_18230</name>
</gene>
<evidence type="ECO:0000256" key="6">
    <source>
        <dbReference type="ARBA" id="ARBA00023277"/>
    </source>
</evidence>
<dbReference type="EMBL" id="RHXB01000013">
    <property type="protein sequence ID" value="RSE23533.1"/>
    <property type="molecule type" value="Genomic_DNA"/>
</dbReference>
<evidence type="ECO:0000256" key="1">
    <source>
        <dbReference type="ARBA" id="ARBA00005715"/>
    </source>
</evidence>
<keyword evidence="5" id="KW-0067">ATP-binding</keyword>
<comment type="caution">
    <text evidence="15">The sequence shown here is derived from an EMBL/GenBank/DDBJ whole genome shotgun (WGS) entry which is preliminary data.</text>
</comment>
<dbReference type="InterPro" id="IPR031475">
    <property type="entry name" value="NBD_C"/>
</dbReference>
<proteinExistence type="inferred from homology"/>
<dbReference type="InterPro" id="IPR010737">
    <property type="entry name" value="4-carb_acid_sugar_kinase_N"/>
</dbReference>
<evidence type="ECO:0000259" key="14">
    <source>
        <dbReference type="Pfam" id="PF17042"/>
    </source>
</evidence>
<dbReference type="InterPro" id="IPR042213">
    <property type="entry name" value="NBD_C_sf"/>
</dbReference>
<evidence type="ECO:0000313" key="15">
    <source>
        <dbReference type="EMBL" id="RSE23533.1"/>
    </source>
</evidence>
<evidence type="ECO:0000256" key="10">
    <source>
        <dbReference type="ARBA" id="ARBA00039095"/>
    </source>
</evidence>
<evidence type="ECO:0000256" key="7">
    <source>
        <dbReference type="ARBA" id="ARBA00035898"/>
    </source>
</evidence>
<dbReference type="InterPro" id="IPR037051">
    <property type="entry name" value="4-carb_acid_sugar_kinase_N_sf"/>
</dbReference>
<dbReference type="Gene3D" id="3.40.980.20">
    <property type="entry name" value="Four-carbon acid sugar kinase, nucleotide binding domain"/>
    <property type="match status" value="1"/>
</dbReference>
<evidence type="ECO:0000256" key="11">
    <source>
        <dbReference type="ARBA" id="ARBA00039461"/>
    </source>
</evidence>
<dbReference type="Pfam" id="PF17042">
    <property type="entry name" value="NBD_C"/>
    <property type="match status" value="1"/>
</dbReference>
<sequence length="421" mass="44736">MALLTGVIADDFTGATDIAGFMAQQGLQVALLPGVPSPDARWQDDADVIVISLKSRSLPAEEAIRQTLCCAQWLTESAGARQIYFKYCSTFDSTPDGNIGPVSDALMAQTPCRAIIHSPALPQNGRTLVHGHLFVNGALLNQSGMENHPINPMWDARLVELLKPQTDGKAAVIDLVAVRAGSAALRARYQALADQGFRHIVVDALTEDDLAIQAAAFGDLPLLAGGSGLGGALAARASTQATADGRFTFPEDKKAVVLSGSCSVMTNRQVNTYKAQAPALALDVASCISDDPQYIATLADWVEAHSGSALAPLVYATQPPEQLKATQQRFGERAASAAVERTFAQLATRLRERGFNTFIVAGGETSGTTVDALKVKRLKVGRPIVPGVPWVQDSAQQLSLALKSGNFGDEDFFFRAQEYQA</sequence>
<evidence type="ECO:0000313" key="16">
    <source>
        <dbReference type="Proteomes" id="UP000275331"/>
    </source>
</evidence>
<organism evidence="15 16">
    <name type="scientific">Atlantibacter subterraneus</name>
    <dbReference type="NCBI Taxonomy" id="255519"/>
    <lineage>
        <taxon>Bacteria</taxon>
        <taxon>Pseudomonadati</taxon>
        <taxon>Pseudomonadota</taxon>
        <taxon>Gammaproteobacteria</taxon>
        <taxon>Enterobacterales</taxon>
        <taxon>Enterobacteriaceae</taxon>
        <taxon>Atlantibacter</taxon>
    </lineage>
</organism>
<comment type="function">
    <text evidence="9">Catalyzes the ATP-dependent phosphorylation of 3-oxo-tetronate to 3-oxo-tetronate 4-phosphate.</text>
</comment>
<dbReference type="Proteomes" id="UP000275331">
    <property type="component" value="Unassembled WGS sequence"/>
</dbReference>
<dbReference type="NCBIfam" id="NF043035">
    <property type="entry name" value="OxoTetrKin"/>
    <property type="match status" value="1"/>
</dbReference>
<keyword evidence="6" id="KW-0119">Carbohydrate metabolism</keyword>
<keyword evidence="2" id="KW-0808">Transferase</keyword>
<feature type="domain" description="Four-carbon acid sugar kinase nucleotide binding" evidence="14">
    <location>
        <begin position="256"/>
        <end position="413"/>
    </location>
</feature>
<evidence type="ECO:0000259" key="13">
    <source>
        <dbReference type="Pfam" id="PF07005"/>
    </source>
</evidence>
<dbReference type="RefSeq" id="WP_125294631.1">
    <property type="nucleotide sequence ID" value="NZ_JAPTZM010000006.1"/>
</dbReference>
<evidence type="ECO:0000256" key="5">
    <source>
        <dbReference type="ARBA" id="ARBA00022840"/>
    </source>
</evidence>
<dbReference type="SUPFAM" id="SSF142764">
    <property type="entry name" value="YgbK-like"/>
    <property type="match status" value="1"/>
</dbReference>
<evidence type="ECO:0000256" key="4">
    <source>
        <dbReference type="ARBA" id="ARBA00022777"/>
    </source>
</evidence>
<name>A0A3R9EWT2_9ENTR</name>
<comment type="catalytic activity">
    <reaction evidence="8">
        <text>3-dehydro-D-erythronate + ATP = 3-dehydro-4-O-phospho-D-erythronate + ADP + H(+)</text>
        <dbReference type="Rhea" id="RHEA:52556"/>
        <dbReference type="ChEBI" id="CHEBI:15378"/>
        <dbReference type="ChEBI" id="CHEBI:30616"/>
        <dbReference type="ChEBI" id="CHEBI:57958"/>
        <dbReference type="ChEBI" id="CHEBI:136593"/>
        <dbReference type="ChEBI" id="CHEBI:456216"/>
        <dbReference type="EC" id="2.7.1.217"/>
    </reaction>
</comment>
<dbReference type="InterPro" id="IPR050007">
    <property type="entry name" value="OtnK"/>
</dbReference>
<comment type="catalytic activity">
    <reaction evidence="7">
        <text>3-dehydro-L-erythronate + ATP = 3-dehydro-4-O-phospho-L-erythronate + ADP + H(+)</text>
        <dbReference type="Rhea" id="RHEA:52552"/>
        <dbReference type="ChEBI" id="CHEBI:15378"/>
        <dbReference type="ChEBI" id="CHEBI:30616"/>
        <dbReference type="ChEBI" id="CHEBI:136592"/>
        <dbReference type="ChEBI" id="CHEBI:136670"/>
        <dbReference type="ChEBI" id="CHEBI:456216"/>
        <dbReference type="EC" id="2.7.1.217"/>
    </reaction>
</comment>
<dbReference type="Pfam" id="PF07005">
    <property type="entry name" value="SBD_N"/>
    <property type="match status" value="1"/>
</dbReference>
<comment type="similarity">
    <text evidence="1">Belongs to the four-carbon acid sugar kinase family.</text>
</comment>
<accession>A0A3R9EWT2</accession>